<evidence type="ECO:0000256" key="1">
    <source>
        <dbReference type="SAM" id="Phobius"/>
    </source>
</evidence>
<keyword evidence="1" id="KW-0812">Transmembrane</keyword>
<keyword evidence="1" id="KW-0472">Membrane</keyword>
<dbReference type="OrthoDB" id="9812298at2"/>
<comment type="caution">
    <text evidence="2">The sequence shown here is derived from an EMBL/GenBank/DDBJ whole genome shotgun (WGS) entry which is preliminary data.</text>
</comment>
<protein>
    <recommendedName>
        <fullName evidence="4">DUF423 domain-containing protein</fullName>
    </recommendedName>
</protein>
<evidence type="ECO:0008006" key="4">
    <source>
        <dbReference type="Google" id="ProtNLM"/>
    </source>
</evidence>
<evidence type="ECO:0000313" key="3">
    <source>
        <dbReference type="Proteomes" id="UP000251558"/>
    </source>
</evidence>
<keyword evidence="1" id="KW-1133">Transmembrane helix</keyword>
<feature type="transmembrane region" description="Helical" evidence="1">
    <location>
        <begin position="12"/>
        <end position="29"/>
    </location>
</feature>
<feature type="transmembrane region" description="Helical" evidence="1">
    <location>
        <begin position="41"/>
        <end position="61"/>
    </location>
</feature>
<name>A0A330HNJ7_9HYPH</name>
<organism evidence="2 3">
    <name type="scientific">Mesorhizobium hawassense</name>
    <dbReference type="NCBI Taxonomy" id="1209954"/>
    <lineage>
        <taxon>Bacteria</taxon>
        <taxon>Pseudomonadati</taxon>
        <taxon>Pseudomonadota</taxon>
        <taxon>Alphaproteobacteria</taxon>
        <taxon>Hyphomicrobiales</taxon>
        <taxon>Phyllobacteriaceae</taxon>
        <taxon>Mesorhizobium</taxon>
    </lineage>
</organism>
<feature type="transmembrane region" description="Helical" evidence="1">
    <location>
        <begin position="73"/>
        <end position="90"/>
    </location>
</feature>
<gene>
    <name evidence="2" type="ORF">DPM33_14990</name>
</gene>
<reference evidence="2 3" key="1">
    <citation type="submission" date="2018-07" db="EMBL/GenBank/DDBJ databases">
        <title>Diversity of Mesorhizobium strains in Brazil.</title>
        <authorList>
            <person name="Helene L.C.F."/>
            <person name="Dall'Agnol R."/>
            <person name="Delamuta J.R.M."/>
            <person name="Hungria M."/>
        </authorList>
    </citation>
    <scope>NUCLEOTIDE SEQUENCE [LARGE SCALE GENOMIC DNA]</scope>
    <source>
        <strain evidence="2 3">AC99b</strain>
    </source>
</reference>
<dbReference type="AlphaFoldDB" id="A0A330HNJ7"/>
<accession>A0A330HNJ7</accession>
<proteinExistence type="predicted"/>
<dbReference type="EMBL" id="QMBP01000006">
    <property type="protein sequence ID" value="RAZ90301.1"/>
    <property type="molecule type" value="Genomic_DNA"/>
</dbReference>
<sequence>MAGNAAGLQASVPSYAGGIALWAAGLVMVSAPNTFALWMRLTAFVSAVLFTVSAAMILWGAPLLPTSAPLPALGYPFLVLTFIGWIWTLMKPER</sequence>
<dbReference type="Proteomes" id="UP000251558">
    <property type="component" value="Unassembled WGS sequence"/>
</dbReference>
<keyword evidence="3" id="KW-1185">Reference proteome</keyword>
<evidence type="ECO:0000313" key="2">
    <source>
        <dbReference type="EMBL" id="RAZ90301.1"/>
    </source>
</evidence>